<dbReference type="InterPro" id="IPR058188">
    <property type="entry name" value="YxiG-like"/>
</dbReference>
<comment type="caution">
    <text evidence="2">The sequence shown here is derived from an EMBL/GenBank/DDBJ whole genome shotgun (WGS) entry which is preliminary data.</text>
</comment>
<evidence type="ECO:0000313" key="3">
    <source>
        <dbReference type="Proteomes" id="UP001224661"/>
    </source>
</evidence>
<feature type="domain" description="YxiG-like" evidence="1">
    <location>
        <begin position="2"/>
        <end position="42"/>
    </location>
</feature>
<dbReference type="Proteomes" id="UP001224661">
    <property type="component" value="Unassembled WGS sequence"/>
</dbReference>
<dbReference type="EMBL" id="JASCIR010000007">
    <property type="protein sequence ID" value="MDI3386802.1"/>
    <property type="molecule type" value="Genomic_DNA"/>
</dbReference>
<sequence length="67" mass="7589">MDTAVLERLLDDTFDHAVVHHGYTTYLRDYEVVVHATADPRNRHRTGLPALPVPLLRRGPLQLDGDT</sequence>
<protein>
    <recommendedName>
        <fullName evidence="1">YxiG-like domain-containing protein</fullName>
    </recommendedName>
</protein>
<organism evidence="2 3">
    <name type="scientific">Streptomyces solicavernae</name>
    <dbReference type="NCBI Taxonomy" id="3043614"/>
    <lineage>
        <taxon>Bacteria</taxon>
        <taxon>Bacillati</taxon>
        <taxon>Actinomycetota</taxon>
        <taxon>Actinomycetes</taxon>
        <taxon>Kitasatosporales</taxon>
        <taxon>Streptomycetaceae</taxon>
        <taxon>Streptomyces</taxon>
    </lineage>
</organism>
<accession>A0ABT6RQT8</accession>
<keyword evidence="3" id="KW-1185">Reference proteome</keyword>
<evidence type="ECO:0000259" key="1">
    <source>
        <dbReference type="Pfam" id="PF24712"/>
    </source>
</evidence>
<dbReference type="Pfam" id="PF24712">
    <property type="entry name" value="YxiG_2"/>
    <property type="match status" value="1"/>
</dbReference>
<dbReference type="RefSeq" id="WP_282513042.1">
    <property type="nucleotide sequence ID" value="NZ_JASCIR010000007.1"/>
</dbReference>
<proteinExistence type="predicted"/>
<name>A0ABT6RQT8_9ACTN</name>
<reference evidence="2 3" key="1">
    <citation type="submission" date="2023-05" db="EMBL/GenBank/DDBJ databases">
        <title>Draft genome sequence of Streptomyces sp. B-S-A8 isolated from a cave soil in Thailand.</title>
        <authorList>
            <person name="Chamroensaksri N."/>
            <person name="Muangham S."/>
        </authorList>
    </citation>
    <scope>NUCLEOTIDE SEQUENCE [LARGE SCALE GENOMIC DNA]</scope>
    <source>
        <strain evidence="2 3">B-S-A8</strain>
    </source>
</reference>
<gene>
    <name evidence="2" type="ORF">QIS99_11410</name>
</gene>
<evidence type="ECO:0000313" key="2">
    <source>
        <dbReference type="EMBL" id="MDI3386802.1"/>
    </source>
</evidence>